<name>A0A8J3PPJ7_9ACTN</name>
<evidence type="ECO:0000256" key="8">
    <source>
        <dbReference type="RuleBase" id="RU363032"/>
    </source>
</evidence>
<dbReference type="InterPro" id="IPR035906">
    <property type="entry name" value="MetI-like_sf"/>
</dbReference>
<reference evidence="10" key="1">
    <citation type="submission" date="2021-01" db="EMBL/GenBank/DDBJ databases">
        <title>Whole genome shotgun sequence of Planosporangium flavigriseum NBRC 105377.</title>
        <authorList>
            <person name="Komaki H."/>
            <person name="Tamura T."/>
        </authorList>
    </citation>
    <scope>NUCLEOTIDE SEQUENCE</scope>
    <source>
        <strain evidence="10">NBRC 105377</strain>
    </source>
</reference>
<feature type="domain" description="ABC transmembrane type-1" evidence="9">
    <location>
        <begin position="67"/>
        <end position="255"/>
    </location>
</feature>
<keyword evidence="4" id="KW-0997">Cell inner membrane</keyword>
<accession>A0A8J3PPJ7</accession>
<evidence type="ECO:0000256" key="4">
    <source>
        <dbReference type="ARBA" id="ARBA00022519"/>
    </source>
</evidence>
<dbReference type="PANTHER" id="PTHR43357:SF4">
    <property type="entry name" value="INNER MEMBRANE ABC TRANSPORTER PERMEASE PROTEIN YDCV"/>
    <property type="match status" value="1"/>
</dbReference>
<keyword evidence="6 8" id="KW-1133">Transmembrane helix</keyword>
<feature type="transmembrane region" description="Helical" evidence="8">
    <location>
        <begin position="187"/>
        <end position="217"/>
    </location>
</feature>
<evidence type="ECO:0000256" key="2">
    <source>
        <dbReference type="ARBA" id="ARBA00022448"/>
    </source>
</evidence>
<dbReference type="PANTHER" id="PTHR43357">
    <property type="entry name" value="INNER MEMBRANE ABC TRANSPORTER PERMEASE PROTEIN YDCV"/>
    <property type="match status" value="1"/>
</dbReference>
<keyword evidence="11" id="KW-1185">Reference proteome</keyword>
<dbReference type="InterPro" id="IPR000515">
    <property type="entry name" value="MetI-like"/>
</dbReference>
<feature type="transmembrane region" description="Helical" evidence="8">
    <location>
        <begin position="132"/>
        <end position="154"/>
    </location>
</feature>
<dbReference type="Pfam" id="PF00528">
    <property type="entry name" value="BPD_transp_1"/>
    <property type="match status" value="1"/>
</dbReference>
<protein>
    <submittedName>
        <fullName evidence="10">Polyamine ABC transporter permease</fullName>
    </submittedName>
</protein>
<evidence type="ECO:0000256" key="1">
    <source>
        <dbReference type="ARBA" id="ARBA00004429"/>
    </source>
</evidence>
<dbReference type="RefSeq" id="WP_203981598.1">
    <property type="nucleotide sequence ID" value="NZ_BAAAQJ010000033.1"/>
</dbReference>
<dbReference type="Gene3D" id="1.10.3720.10">
    <property type="entry name" value="MetI-like"/>
    <property type="match status" value="1"/>
</dbReference>
<comment type="similarity">
    <text evidence="8">Belongs to the binding-protein-dependent transport system permease family.</text>
</comment>
<keyword evidence="7 8" id="KW-0472">Membrane</keyword>
<dbReference type="GO" id="GO:0055085">
    <property type="term" value="P:transmembrane transport"/>
    <property type="evidence" value="ECO:0007669"/>
    <property type="project" value="InterPro"/>
</dbReference>
<feature type="transmembrane region" description="Helical" evidence="8">
    <location>
        <begin position="105"/>
        <end position="126"/>
    </location>
</feature>
<keyword evidence="5 8" id="KW-0812">Transmembrane</keyword>
<proteinExistence type="inferred from homology"/>
<evidence type="ECO:0000259" key="9">
    <source>
        <dbReference type="PROSITE" id="PS50928"/>
    </source>
</evidence>
<comment type="caution">
    <text evidence="10">The sequence shown here is derived from an EMBL/GenBank/DDBJ whole genome shotgun (WGS) entry which is preliminary data.</text>
</comment>
<dbReference type="AlphaFoldDB" id="A0A8J3PPJ7"/>
<dbReference type="CDD" id="cd06261">
    <property type="entry name" value="TM_PBP2"/>
    <property type="match status" value="1"/>
</dbReference>
<evidence type="ECO:0000256" key="3">
    <source>
        <dbReference type="ARBA" id="ARBA00022475"/>
    </source>
</evidence>
<sequence length="266" mass="28476">MTKISVRVWRLVLAAFCALVALWLVAPSLIVIPLSLTDKPSFAFPPTGWSTRWYGNFFDDPSWTGALLSSVKVGLLVALVATAAGTATAVALTRSKFRGQQAVRGLVLAPMIVPVIVVAVGLYALFLKAQLLGTTFGFVVAHSVLALPFVVIPVTASLQGFDRRLENAAAICGANRWSTFRQVTLPLVAPGVVSGALFAFVTSFDEVVMALFIQSPYLQTLPVKMYSSVTRDTDPTIAAAATLILAFTTVATLTATVYIARRNRVR</sequence>
<dbReference type="PROSITE" id="PS50928">
    <property type="entry name" value="ABC_TM1"/>
    <property type="match status" value="1"/>
</dbReference>
<comment type="subcellular location">
    <subcellularLocation>
        <location evidence="1">Cell inner membrane</location>
        <topology evidence="1">Multi-pass membrane protein</topology>
    </subcellularLocation>
    <subcellularLocation>
        <location evidence="8">Cell membrane</location>
        <topology evidence="8">Multi-pass membrane protein</topology>
    </subcellularLocation>
</comment>
<evidence type="ECO:0000313" key="11">
    <source>
        <dbReference type="Proteomes" id="UP000653674"/>
    </source>
</evidence>
<dbReference type="SUPFAM" id="SSF161098">
    <property type="entry name" value="MetI-like"/>
    <property type="match status" value="1"/>
</dbReference>
<organism evidence="10 11">
    <name type="scientific">Planosporangium flavigriseum</name>
    <dbReference type="NCBI Taxonomy" id="373681"/>
    <lineage>
        <taxon>Bacteria</taxon>
        <taxon>Bacillati</taxon>
        <taxon>Actinomycetota</taxon>
        <taxon>Actinomycetes</taxon>
        <taxon>Micromonosporales</taxon>
        <taxon>Micromonosporaceae</taxon>
        <taxon>Planosporangium</taxon>
    </lineage>
</organism>
<feature type="transmembrane region" description="Helical" evidence="8">
    <location>
        <begin position="237"/>
        <end position="260"/>
    </location>
</feature>
<keyword evidence="2 8" id="KW-0813">Transport</keyword>
<dbReference type="Proteomes" id="UP000653674">
    <property type="component" value="Unassembled WGS sequence"/>
</dbReference>
<gene>
    <name evidence="10" type="ORF">Pfl04_48480</name>
</gene>
<evidence type="ECO:0000256" key="5">
    <source>
        <dbReference type="ARBA" id="ARBA00022692"/>
    </source>
</evidence>
<dbReference type="GO" id="GO:0005886">
    <property type="term" value="C:plasma membrane"/>
    <property type="evidence" value="ECO:0007669"/>
    <property type="project" value="UniProtKB-SubCell"/>
</dbReference>
<evidence type="ECO:0000313" key="10">
    <source>
        <dbReference type="EMBL" id="GIG76444.1"/>
    </source>
</evidence>
<keyword evidence="3" id="KW-1003">Cell membrane</keyword>
<dbReference type="EMBL" id="BONU01000055">
    <property type="protein sequence ID" value="GIG76444.1"/>
    <property type="molecule type" value="Genomic_DNA"/>
</dbReference>
<evidence type="ECO:0000256" key="7">
    <source>
        <dbReference type="ARBA" id="ARBA00023136"/>
    </source>
</evidence>
<evidence type="ECO:0000256" key="6">
    <source>
        <dbReference type="ARBA" id="ARBA00022989"/>
    </source>
</evidence>
<feature type="transmembrane region" description="Helical" evidence="8">
    <location>
        <begin position="67"/>
        <end position="93"/>
    </location>
</feature>